<reference evidence="2 3" key="1">
    <citation type="submission" date="2016-10" db="EMBL/GenBank/DDBJ databases">
        <title>Arsenicibacter rosenii gen. nov., sp. nov., an efficient arsenic-methylating bacterium isolated from an arsenic-contaminated paddy soil.</title>
        <authorList>
            <person name="Huang K."/>
        </authorList>
    </citation>
    <scope>NUCLEOTIDE SEQUENCE [LARGE SCALE GENOMIC DNA]</scope>
    <source>
        <strain evidence="2 3">SM-1</strain>
    </source>
</reference>
<evidence type="ECO:0000313" key="3">
    <source>
        <dbReference type="Proteomes" id="UP000181790"/>
    </source>
</evidence>
<evidence type="ECO:0000259" key="1">
    <source>
        <dbReference type="Pfam" id="PF14129"/>
    </source>
</evidence>
<proteinExistence type="predicted"/>
<dbReference type="AlphaFoldDB" id="A0A1S2VN65"/>
<protein>
    <recommendedName>
        <fullName evidence="1">DUF4296 domain-containing protein</fullName>
    </recommendedName>
</protein>
<organism evidence="2 3">
    <name type="scientific">Arsenicibacter rosenii</name>
    <dbReference type="NCBI Taxonomy" id="1750698"/>
    <lineage>
        <taxon>Bacteria</taxon>
        <taxon>Pseudomonadati</taxon>
        <taxon>Bacteroidota</taxon>
        <taxon>Cytophagia</taxon>
        <taxon>Cytophagales</taxon>
        <taxon>Spirosomataceae</taxon>
        <taxon>Arsenicibacter</taxon>
    </lineage>
</organism>
<evidence type="ECO:0000313" key="2">
    <source>
        <dbReference type="EMBL" id="OIN60217.1"/>
    </source>
</evidence>
<name>A0A1S2VN65_9BACT</name>
<dbReference type="EMBL" id="MORL01000002">
    <property type="protein sequence ID" value="OIN60217.1"/>
    <property type="molecule type" value="Genomic_DNA"/>
</dbReference>
<keyword evidence="3" id="KW-1185">Reference proteome</keyword>
<accession>A0A1S2VN65</accession>
<dbReference type="OrthoDB" id="981921at2"/>
<gene>
    <name evidence="2" type="ORF">BLX24_05115</name>
</gene>
<feature type="domain" description="DUF4296" evidence="1">
    <location>
        <begin position="16"/>
        <end position="101"/>
    </location>
</feature>
<sequence length="113" mass="12678">MVIATLSGCSMGDQKPDNLIPPDKMADVLTEIHLAESRVSRLNLRSLDSSNLVYQRLEGQIFKKFAVDTSAYRKSYAYYSSHPVELEGVYKQVTEKLQKKIDAGKKGSKRPTP</sequence>
<comment type="caution">
    <text evidence="2">The sequence shown here is derived from an EMBL/GenBank/DDBJ whole genome shotgun (WGS) entry which is preliminary data.</text>
</comment>
<dbReference type="InterPro" id="IPR025381">
    <property type="entry name" value="DUF4296"/>
</dbReference>
<dbReference type="Pfam" id="PF14129">
    <property type="entry name" value="DUF4296"/>
    <property type="match status" value="1"/>
</dbReference>
<dbReference type="Proteomes" id="UP000181790">
    <property type="component" value="Unassembled WGS sequence"/>
</dbReference>